<dbReference type="AlphaFoldDB" id="A6TNT9"/>
<evidence type="ECO:0000259" key="1">
    <source>
        <dbReference type="SMART" id="SM01022"/>
    </source>
</evidence>
<dbReference type="Gene3D" id="3.10.400.10">
    <property type="entry name" value="Sulfate adenylyltransferase"/>
    <property type="match status" value="1"/>
</dbReference>
<dbReference type="Proteomes" id="UP000001572">
    <property type="component" value="Chromosome"/>
</dbReference>
<accession>A6TNT9</accession>
<dbReference type="CDD" id="cd06553">
    <property type="entry name" value="ASCH_Ef3133_like"/>
    <property type="match status" value="1"/>
</dbReference>
<sequence>MTAQHHSVKIMWENYLKAKKEKDNEEPNEKECASWHFCNNEKDANELAELVLKGIKRATASLYDGYAFEDQSIPEVGNHSIITNWEGVGQCIIKTIKIDVVAFKDVTAEFAKTEGEGDQSLDYWRRGHWKFFSEEKKMMNEEPTEDMLVVCEEFEIVYK</sequence>
<dbReference type="RefSeq" id="WP_012062895.1">
    <property type="nucleotide sequence ID" value="NC_009633.1"/>
</dbReference>
<dbReference type="eggNOG" id="COG4405">
    <property type="taxonomic scope" value="Bacteria"/>
</dbReference>
<keyword evidence="3" id="KW-1185">Reference proteome</keyword>
<dbReference type="HOGENOM" id="CLU_102450_0_0_9"/>
<dbReference type="PANTHER" id="PTHR39203:SF1">
    <property type="entry name" value="CYTOPLASMIC PROTEIN"/>
    <property type="match status" value="1"/>
</dbReference>
<dbReference type="InterPro" id="IPR015947">
    <property type="entry name" value="PUA-like_sf"/>
</dbReference>
<proteinExistence type="predicted"/>
<dbReference type="Pfam" id="PF04266">
    <property type="entry name" value="ASCH"/>
    <property type="match status" value="1"/>
</dbReference>
<protein>
    <recommendedName>
        <fullName evidence="1">ASCH domain-containing protein</fullName>
    </recommendedName>
</protein>
<name>A6TNT9_ALKMQ</name>
<evidence type="ECO:0000313" key="2">
    <source>
        <dbReference type="EMBL" id="ABR47857.1"/>
    </source>
</evidence>
<dbReference type="OrthoDB" id="9807542at2"/>
<reference evidence="3" key="1">
    <citation type="journal article" date="2016" name="Genome Announc.">
        <title>Complete genome sequence of Alkaliphilus metalliredigens strain QYMF, an alkaliphilic and metal-reducing bacterium isolated from borax-contaminated leachate ponds.</title>
        <authorList>
            <person name="Hwang C."/>
            <person name="Copeland A."/>
            <person name="Lucas S."/>
            <person name="Lapidus A."/>
            <person name="Barry K."/>
            <person name="Detter J.C."/>
            <person name="Glavina Del Rio T."/>
            <person name="Hammon N."/>
            <person name="Israni S."/>
            <person name="Dalin E."/>
            <person name="Tice H."/>
            <person name="Pitluck S."/>
            <person name="Chertkov O."/>
            <person name="Brettin T."/>
            <person name="Bruce D."/>
            <person name="Han C."/>
            <person name="Schmutz J."/>
            <person name="Larimer F."/>
            <person name="Land M.L."/>
            <person name="Hauser L."/>
            <person name="Kyrpides N."/>
            <person name="Mikhailova N."/>
            <person name="Ye Q."/>
            <person name="Zhou J."/>
            <person name="Richardson P."/>
            <person name="Fields M.W."/>
        </authorList>
    </citation>
    <scope>NUCLEOTIDE SEQUENCE [LARGE SCALE GENOMIC DNA]</scope>
    <source>
        <strain evidence="3">QYMF</strain>
    </source>
</reference>
<dbReference type="SMART" id="SM01022">
    <property type="entry name" value="ASCH"/>
    <property type="match status" value="1"/>
</dbReference>
<dbReference type="EMBL" id="CP000724">
    <property type="protein sequence ID" value="ABR47857.1"/>
    <property type="molecule type" value="Genomic_DNA"/>
</dbReference>
<dbReference type="InterPro" id="IPR007374">
    <property type="entry name" value="ASCH_domain"/>
</dbReference>
<gene>
    <name evidence="2" type="ordered locus">Amet_1680</name>
</gene>
<dbReference type="STRING" id="293826.Amet_1680"/>
<dbReference type="SUPFAM" id="SSF88697">
    <property type="entry name" value="PUA domain-like"/>
    <property type="match status" value="1"/>
</dbReference>
<dbReference type="InterPro" id="IPR009326">
    <property type="entry name" value="DUF984"/>
</dbReference>
<dbReference type="PIRSF" id="PIRSF021320">
    <property type="entry name" value="DUF984"/>
    <property type="match status" value="1"/>
</dbReference>
<dbReference type="KEGG" id="amt:Amet_1680"/>
<feature type="domain" description="ASCH" evidence="1">
    <location>
        <begin position="35"/>
        <end position="158"/>
    </location>
</feature>
<evidence type="ECO:0000313" key="3">
    <source>
        <dbReference type="Proteomes" id="UP000001572"/>
    </source>
</evidence>
<dbReference type="PANTHER" id="PTHR39203">
    <property type="entry name" value="CYTOPLASMIC PROTEIN-RELATED"/>
    <property type="match status" value="1"/>
</dbReference>
<organism evidence="2 3">
    <name type="scientific">Alkaliphilus metalliredigens (strain QYMF)</name>
    <dbReference type="NCBI Taxonomy" id="293826"/>
    <lineage>
        <taxon>Bacteria</taxon>
        <taxon>Bacillati</taxon>
        <taxon>Bacillota</taxon>
        <taxon>Clostridia</taxon>
        <taxon>Peptostreptococcales</taxon>
        <taxon>Natronincolaceae</taxon>
        <taxon>Alkaliphilus</taxon>
    </lineage>
</organism>